<keyword evidence="2" id="KW-1133">Transmembrane helix</keyword>
<dbReference type="AlphaFoldDB" id="A0A0U4WYT3"/>
<evidence type="ECO:0000313" key="5">
    <source>
        <dbReference type="Proteomes" id="UP000218965"/>
    </source>
</evidence>
<feature type="transmembrane region" description="Helical" evidence="2">
    <location>
        <begin position="12"/>
        <end position="28"/>
    </location>
</feature>
<name>A0A0U4WYT3_9MICO</name>
<dbReference type="InterPro" id="IPR000620">
    <property type="entry name" value="EamA_dom"/>
</dbReference>
<feature type="domain" description="EamA" evidence="3">
    <location>
        <begin position="13"/>
        <end position="115"/>
    </location>
</feature>
<dbReference type="Pfam" id="PF00892">
    <property type="entry name" value="EamA"/>
    <property type="match status" value="1"/>
</dbReference>
<dbReference type="EMBL" id="AP017315">
    <property type="protein sequence ID" value="BAU32874.1"/>
    <property type="molecule type" value="Genomic_DNA"/>
</dbReference>
<sequence length="117" mass="12208">MTGAGRTPLGHFWASLALQTVMLAGLALRGRPAPRILREEARRHLPVAVAVGVLSTASYLAILTAYGFAPVSVVAPARELSVVLIALAGWLLFREPHPARRLAGAVVVLAGVALLAV</sequence>
<keyword evidence="2" id="KW-0472">Membrane</keyword>
<evidence type="ECO:0000313" key="4">
    <source>
        <dbReference type="EMBL" id="BAU32874.1"/>
    </source>
</evidence>
<gene>
    <name evidence="4" type="ORF">MalAC0309_2029</name>
</gene>
<reference evidence="5" key="1">
    <citation type="submission" date="2015-12" db="EMBL/GenBank/DDBJ databases">
        <authorList>
            <person name="Shamseldin A."/>
            <person name="Moawad H."/>
            <person name="Abd El-Rahim W.M."/>
            <person name="Sadowsky M.J."/>
        </authorList>
    </citation>
    <scope>NUCLEOTIDE SEQUENCE [LARGE SCALE GENOMIC DNA]</scope>
    <source>
        <strain evidence="5">JAM AC0309</strain>
    </source>
</reference>
<proteinExistence type="inferred from homology"/>
<keyword evidence="2" id="KW-0812">Transmembrane</keyword>
<dbReference type="KEGG" id="malk:MalAC0309_2029"/>
<feature type="transmembrane region" description="Helical" evidence="2">
    <location>
        <begin position="48"/>
        <end position="69"/>
    </location>
</feature>
<evidence type="ECO:0000259" key="3">
    <source>
        <dbReference type="Pfam" id="PF00892"/>
    </source>
</evidence>
<comment type="similarity">
    <text evidence="1">Belongs to the EamA transporter family.</text>
</comment>
<dbReference type="InterPro" id="IPR037185">
    <property type="entry name" value="EmrE-like"/>
</dbReference>
<dbReference type="GO" id="GO:0016020">
    <property type="term" value="C:membrane"/>
    <property type="evidence" value="ECO:0007669"/>
    <property type="project" value="InterPro"/>
</dbReference>
<reference evidence="4 5" key="2">
    <citation type="submission" date="2016-01" db="EMBL/GenBank/DDBJ databases">
        <title>Microcella alkaliphila JAM AC0309 whole genome shotgun sequence.</title>
        <authorList>
            <person name="Kurata A."/>
            <person name="Hirose Y."/>
            <person name="Kishimoto N."/>
            <person name="Kobayashi T."/>
        </authorList>
    </citation>
    <scope>NUCLEOTIDE SEQUENCE [LARGE SCALE GENOMIC DNA]</scope>
    <source>
        <strain evidence="4 5">JAM AC0309</strain>
    </source>
</reference>
<feature type="transmembrane region" description="Helical" evidence="2">
    <location>
        <begin position="75"/>
        <end position="93"/>
    </location>
</feature>
<dbReference type="SUPFAM" id="SSF103481">
    <property type="entry name" value="Multidrug resistance efflux transporter EmrE"/>
    <property type="match status" value="1"/>
</dbReference>
<organism evidence="4 5">
    <name type="scientific">Microcella alkaliphila</name>
    <dbReference type="NCBI Taxonomy" id="279828"/>
    <lineage>
        <taxon>Bacteria</taxon>
        <taxon>Bacillati</taxon>
        <taxon>Actinomycetota</taxon>
        <taxon>Actinomycetes</taxon>
        <taxon>Micrococcales</taxon>
        <taxon>Microbacteriaceae</taxon>
        <taxon>Microcella</taxon>
    </lineage>
</organism>
<evidence type="ECO:0000256" key="2">
    <source>
        <dbReference type="SAM" id="Phobius"/>
    </source>
</evidence>
<dbReference type="Gene3D" id="1.10.3730.20">
    <property type="match status" value="1"/>
</dbReference>
<accession>A0A0U4WYT3</accession>
<protein>
    <recommendedName>
        <fullName evidence="3">EamA domain-containing protein</fullName>
    </recommendedName>
</protein>
<evidence type="ECO:0000256" key="1">
    <source>
        <dbReference type="ARBA" id="ARBA00007362"/>
    </source>
</evidence>
<dbReference type="Proteomes" id="UP000218965">
    <property type="component" value="Chromosome"/>
</dbReference>